<evidence type="ECO:0000313" key="3">
    <source>
        <dbReference type="Proteomes" id="UP000193925"/>
    </source>
</evidence>
<sequence length="42" mass="4787">MLEETQTVLRDTLEMMMAVDSENYEGFLKLVAAQPIEEQGEP</sequence>
<reference evidence="2 3" key="3">
    <citation type="submission" date="2017-03" db="EMBL/GenBank/DDBJ databases">
        <authorList>
            <person name="Regsiter A."/>
            <person name="William W."/>
        </authorList>
    </citation>
    <scope>NUCLEOTIDE SEQUENCE [LARGE SCALE GENOMIC DNA]</scope>
    <source>
        <strain evidence="2">PRJEB5721</strain>
    </source>
</reference>
<name>A0A060V0E3_9PROT</name>
<organism evidence="1">
    <name type="scientific">Acidithiobacillus ferrivorans</name>
    <dbReference type="NCBI Taxonomy" id="160808"/>
    <lineage>
        <taxon>Bacteria</taxon>
        <taxon>Pseudomonadati</taxon>
        <taxon>Pseudomonadota</taxon>
        <taxon>Acidithiobacillia</taxon>
        <taxon>Acidithiobacillales</taxon>
        <taxon>Acidithiobacillaceae</taxon>
        <taxon>Acidithiobacillus</taxon>
    </lineage>
</organism>
<proteinExistence type="predicted"/>
<accession>A0A060V0E3</accession>
<dbReference type="Proteomes" id="UP000193925">
    <property type="component" value="Chromosome AFERRI"/>
</dbReference>
<reference evidence="1" key="2">
    <citation type="submission" date="2014-07" db="EMBL/GenBank/DDBJ databases">
        <title>Initial genome analysis of the psychrotolerant acidophile Acidithiobacillus ferrivorans CF27: insights into iron and sulfur oxidation pathways and into biofilm formation.</title>
        <authorList>
            <person name="Talla E."/>
            <person name="Hedrich S."/>
            <person name="Mangenot S."/>
            <person name="Ji B."/>
            <person name="Johnson D.B."/>
            <person name="Barbe V."/>
            <person name="Bonnefoy V."/>
        </authorList>
    </citation>
    <scope>NUCLEOTIDE SEQUENCE [LARGE SCALE GENOMIC DNA]</scope>
    <source>
        <strain evidence="1">CF27</strain>
    </source>
</reference>
<evidence type="ECO:0000313" key="1">
    <source>
        <dbReference type="EMBL" id="CDQ12149.1"/>
    </source>
</evidence>
<dbReference type="EMBL" id="LT841305">
    <property type="protein sequence ID" value="SMH66513.1"/>
    <property type="molecule type" value="Genomic_DNA"/>
</dbReference>
<evidence type="ECO:0000313" key="2">
    <source>
        <dbReference type="EMBL" id="SMH66513.1"/>
    </source>
</evidence>
<protein>
    <submittedName>
        <fullName evidence="1">Uncharacterized protein</fullName>
    </submittedName>
</protein>
<keyword evidence="3" id="KW-1185">Reference proteome</keyword>
<reference evidence="1" key="1">
    <citation type="submission" date="2014-03" db="EMBL/GenBank/DDBJ databases">
        <authorList>
            <person name="Genoscope - CEA"/>
        </authorList>
    </citation>
    <scope>NUCLEOTIDE SEQUENCE [LARGE SCALE GENOMIC DNA]</scope>
    <source>
        <strain evidence="1">CF27</strain>
    </source>
</reference>
<dbReference type="EMBL" id="CCCS020000082">
    <property type="protein sequence ID" value="CDQ12149.1"/>
    <property type="molecule type" value="Genomic_DNA"/>
</dbReference>
<dbReference type="AlphaFoldDB" id="A0A060V0E3"/>
<gene>
    <name evidence="2" type="ORF">AFERRI_30245</name>
    <name evidence="1" type="ORF">AFERRI_90005</name>
</gene>